<accession>A0A1C0YI99</accession>
<dbReference type="Gene3D" id="3.90.1300.10">
    <property type="entry name" value="Amidase signature (AS) domain"/>
    <property type="match status" value="1"/>
</dbReference>
<dbReference type="SUPFAM" id="SSF75304">
    <property type="entry name" value="Amidase signature (AS) enzymes"/>
    <property type="match status" value="1"/>
</dbReference>
<comment type="caution">
    <text evidence="2">The sequence shown here is derived from an EMBL/GenBank/DDBJ whole genome shotgun (WGS) entry which is preliminary data.</text>
</comment>
<keyword evidence="3" id="KW-1185">Reference proteome</keyword>
<sequence length="385" mass="41662">MTSHAFMTTNVQLAKTQEGDLSATTFAVKDVFAVKGYTNSAGNPTWLATHTPSTQTAPTIEALLAQGATCKGMAITDELMYSLNGENMHYGTPSNPYDHERIPGGSSSGSAAAVAWEEVDFALGTDTGGSVRIPSAYCGLYGIRPTYQAVTLEGVIPLAKSFDTVGWMTRSAHLLQQVGDVLLPKNTTNQTFDRIVYETQAWSYVSEEHGVLLEDVVQKAGLPTTATTLQTSLTECAQLFRYIQGIEIWQQHGAWIETAEPQFAQAIAERFLWTKTLDASMYDELKYQQQLFTQQLSQLLGQHTLLAIPTTPSVAPLKGASGEVLERVRTQTMELSCIAGLSGFPQVTIPVKNAQGLPIAVSFIANRGADRALLQFVTKLGGVFA</sequence>
<evidence type="ECO:0000313" key="3">
    <source>
        <dbReference type="Proteomes" id="UP000093199"/>
    </source>
</evidence>
<dbReference type="InterPro" id="IPR020556">
    <property type="entry name" value="Amidase_CS"/>
</dbReference>
<feature type="domain" description="Amidase" evidence="1">
    <location>
        <begin position="13"/>
        <end position="196"/>
    </location>
</feature>
<dbReference type="NCBIfam" id="NF006169">
    <property type="entry name" value="PRK08310.1"/>
    <property type="match status" value="1"/>
</dbReference>
<dbReference type="AlphaFoldDB" id="A0A1C0YI99"/>
<dbReference type="PANTHER" id="PTHR46310:SF7">
    <property type="entry name" value="AMIDASE 1"/>
    <property type="match status" value="1"/>
</dbReference>
<dbReference type="EMBL" id="MASJ01000007">
    <property type="protein sequence ID" value="OCS86905.1"/>
    <property type="molecule type" value="Genomic_DNA"/>
</dbReference>
<dbReference type="Proteomes" id="UP000093199">
    <property type="component" value="Unassembled WGS sequence"/>
</dbReference>
<dbReference type="Pfam" id="PF01425">
    <property type="entry name" value="Amidase"/>
    <property type="match status" value="1"/>
</dbReference>
<evidence type="ECO:0000259" key="1">
    <source>
        <dbReference type="Pfam" id="PF01425"/>
    </source>
</evidence>
<dbReference type="STRING" id="33978.A6M13_11950"/>
<dbReference type="OrthoDB" id="9811471at2"/>
<evidence type="ECO:0000313" key="2">
    <source>
        <dbReference type="EMBL" id="OCS86905.1"/>
    </source>
</evidence>
<dbReference type="InterPro" id="IPR023631">
    <property type="entry name" value="Amidase_dom"/>
</dbReference>
<dbReference type="PANTHER" id="PTHR46310">
    <property type="entry name" value="AMIDASE 1"/>
    <property type="match status" value="1"/>
</dbReference>
<reference evidence="2 3" key="1">
    <citation type="submission" date="2016-07" db="EMBL/GenBank/DDBJ databases">
        <title>Caryophanon tenue genome sequencing.</title>
        <authorList>
            <person name="Verma A."/>
            <person name="Pal Y."/>
            <person name="Krishnamurthi S."/>
        </authorList>
    </citation>
    <scope>NUCLEOTIDE SEQUENCE [LARGE SCALE GENOMIC DNA]</scope>
    <source>
        <strain evidence="2 3">DSM 14152</strain>
    </source>
</reference>
<dbReference type="InterPro" id="IPR036928">
    <property type="entry name" value="AS_sf"/>
</dbReference>
<name>A0A1C0YI99_9BACL</name>
<protein>
    <recommendedName>
        <fullName evidence="1">Amidase domain-containing protein</fullName>
    </recommendedName>
</protein>
<organism evidence="2 3">
    <name type="scientific">Caryophanon tenue</name>
    <dbReference type="NCBI Taxonomy" id="33978"/>
    <lineage>
        <taxon>Bacteria</taxon>
        <taxon>Bacillati</taxon>
        <taxon>Bacillota</taxon>
        <taxon>Bacilli</taxon>
        <taxon>Bacillales</taxon>
        <taxon>Caryophanaceae</taxon>
        <taxon>Caryophanon</taxon>
    </lineage>
</organism>
<dbReference type="PROSITE" id="PS00571">
    <property type="entry name" value="AMIDASES"/>
    <property type="match status" value="1"/>
</dbReference>
<proteinExistence type="predicted"/>
<dbReference type="RefSeq" id="WP_066544078.1">
    <property type="nucleotide sequence ID" value="NZ_MASJ01000007.1"/>
</dbReference>
<gene>
    <name evidence="2" type="ORF">A6M13_11950</name>
</gene>